<comment type="caution">
    <text evidence="1">The sequence shown here is derived from an EMBL/GenBank/DDBJ whole genome shotgun (WGS) entry which is preliminary data.</text>
</comment>
<dbReference type="Proteomes" id="UP001501576">
    <property type="component" value="Unassembled WGS sequence"/>
</dbReference>
<evidence type="ECO:0008006" key="3">
    <source>
        <dbReference type="Google" id="ProtNLM"/>
    </source>
</evidence>
<protein>
    <recommendedName>
        <fullName evidence="3">Resolvase HTH domain-containing protein</fullName>
    </recommendedName>
</protein>
<evidence type="ECO:0000313" key="2">
    <source>
        <dbReference type="Proteomes" id="UP001501576"/>
    </source>
</evidence>
<evidence type="ECO:0000313" key="1">
    <source>
        <dbReference type="EMBL" id="GAA0523804.1"/>
    </source>
</evidence>
<gene>
    <name evidence="1" type="ORF">GCM10010390_27780</name>
</gene>
<reference evidence="1 2" key="1">
    <citation type="journal article" date="2019" name="Int. J. Syst. Evol. Microbiol.">
        <title>The Global Catalogue of Microorganisms (GCM) 10K type strain sequencing project: providing services to taxonomists for standard genome sequencing and annotation.</title>
        <authorList>
            <consortium name="The Broad Institute Genomics Platform"/>
            <consortium name="The Broad Institute Genome Sequencing Center for Infectious Disease"/>
            <person name="Wu L."/>
            <person name="Ma J."/>
        </authorList>
    </citation>
    <scope>NUCLEOTIDE SEQUENCE [LARGE SCALE GENOMIC DNA]</scope>
    <source>
        <strain evidence="1 2">JCM 5052</strain>
    </source>
</reference>
<accession>A0ABN1CQZ3</accession>
<name>A0ABN1CQZ3_9ACTN</name>
<organism evidence="1 2">
    <name type="scientific">Streptomyces mordarskii</name>
    <dbReference type="NCBI Taxonomy" id="1226758"/>
    <lineage>
        <taxon>Bacteria</taxon>
        <taxon>Bacillati</taxon>
        <taxon>Actinomycetota</taxon>
        <taxon>Actinomycetes</taxon>
        <taxon>Kitasatosporales</taxon>
        <taxon>Streptomycetaceae</taxon>
        <taxon>Streptomyces</taxon>
    </lineage>
</organism>
<sequence length="60" mass="6447">MYEARGADGKRLHTVAEIADAFNVTRGAIYRALEKTEQSPVPHLQILAGPLAAGAEADER</sequence>
<proteinExistence type="predicted"/>
<keyword evidence="2" id="KW-1185">Reference proteome</keyword>
<dbReference type="RefSeq" id="WP_346159606.1">
    <property type="nucleotide sequence ID" value="NZ_BAAABZ010000015.1"/>
</dbReference>
<dbReference type="EMBL" id="BAAABZ010000015">
    <property type="protein sequence ID" value="GAA0523804.1"/>
    <property type="molecule type" value="Genomic_DNA"/>
</dbReference>